<proteinExistence type="predicted"/>
<evidence type="ECO:0000259" key="1">
    <source>
        <dbReference type="PROSITE" id="PS50041"/>
    </source>
</evidence>
<dbReference type="SUPFAM" id="SSF56436">
    <property type="entry name" value="C-type lectin-like"/>
    <property type="match status" value="1"/>
</dbReference>
<evidence type="ECO:0000313" key="3">
    <source>
        <dbReference type="Proteomes" id="UP001600039"/>
    </source>
</evidence>
<organism evidence="2 3">
    <name type="scientific">Flavobacterium fructosi</name>
    <dbReference type="NCBI Taxonomy" id="3230416"/>
    <lineage>
        <taxon>Bacteria</taxon>
        <taxon>Pseudomonadati</taxon>
        <taxon>Bacteroidota</taxon>
        <taxon>Flavobacteriia</taxon>
        <taxon>Flavobacteriales</taxon>
        <taxon>Flavobacteriaceae</taxon>
        <taxon>Flavobacterium</taxon>
    </lineage>
</organism>
<sequence length="1257" mass="137041">MKNNFFFKVILAIFFLINNITYATKVVYPLKKRNVTTLRQNINPAINNSKINLVANIAPIIKATGNQIYCPQTNIKIVTDVTITDPDDTSTDAIYIQISSGYINGQDQLTLSGSHPTIITSWDITAGKLKLYSPNGIPISYTDFISAIKDVEFYNSSSSPSGIRNFSITIGQANYLSSTQHYYQFIPNLGITWTAAKTAAETSTYYGIQGYLATVGALDEALLIGEQASGTGWIGGSDAATEGVWKWVTGPENGTIFWNGLANGSSPNFAFWNTNEPNQTGDEDYAHITEPGVGIKGSWNDLSDTGAISGSYQPKGYVVEYGGMPGDPTLQIATSTTITIAKITTTTPSPICASATCTLQASSTTGTINWYDAATNGVSLGTSNSFTTPPLYTTTTYYIDNGCTLRTPLIVTVNPLPVANPVIIPRQCDDNQDGIFTFNTAVLETTLLENQTNITVTYFDQNNNPLKDSNGNLVTSPFPASFTTTSQTIKAVLTNNYSLHCSNETTIKFIADDLPEAFAVPAYLTTTCDDEPNPLNQDGKFAFDTATFEAFILKGQTGMIVKYFDKNGYPLSSPLPNPFVTATQNVLVTVTNTANTNCTATTTLNFVVNPLPIVYDVTIVQCDTDLISDGKTLFNLTVNNNLISANYTNENFTYYTSQSGANNGLTTDLISNDLAFENTTASTMNVWVRVANKISGCYSIAKLTLKVPATNLLSTYKIKVPPVCDDFLDAINNNRDGIATFDFSWTKATIQTQLPTNQAYTINYFRNQADALAELNVIADISNYRNIGYRDSQDIWVRVESSLDNACVGLGPYITLKVEALPIATSVIIPRQCDDNQDGIFIFDTSTLESKLLNGQLLANVTVTYFDQNNKPLPSPFPNTFITASQTIKAVLTNKTSLKCYDETSIPFIVDILPKAFAVSPVLTTVCDDEADPLNQDGKFAFDTSTFEAIILGRQTGMTVTYSLQNGTVLSNFSPTFITGTQNITATVINPLNTSCTTTTTLNFVVNPIPKINLNANGSENELVCSNLPSFFVTLDAGIQDGSPTSNYTYIWSKDETILIGEIAPILSVNAEGNYAVEVTNSSGCSRIRAIKVTASDLAHIKSIDIVDLTDINTVTVEVTGKGIYEYSLDEPSGFWQDSNFFDKVPPGIHEIFINDKNGCGVISKTIAVIGAPKFFTPNNDGYNDYWSVKGVNETFNTKSIIYIFDRYGKLVKQWVPNLNEGWDGTFNGNPLPADDYWFTLKLEDGREAKGHFSLKR</sequence>
<dbReference type="PROSITE" id="PS50041">
    <property type="entry name" value="C_TYPE_LECTIN_2"/>
    <property type="match status" value="1"/>
</dbReference>
<dbReference type="Gene3D" id="3.10.100.10">
    <property type="entry name" value="Mannose-Binding Protein A, subunit A"/>
    <property type="match status" value="1"/>
</dbReference>
<dbReference type="Pfam" id="PF19081">
    <property type="entry name" value="Ig_7"/>
    <property type="match status" value="1"/>
</dbReference>
<keyword evidence="3" id="KW-1185">Reference proteome</keyword>
<dbReference type="Pfam" id="PF13585">
    <property type="entry name" value="CHU_C"/>
    <property type="match status" value="1"/>
</dbReference>
<comment type="caution">
    <text evidence="2">The sequence shown here is derived from an EMBL/GenBank/DDBJ whole genome shotgun (WGS) entry which is preliminary data.</text>
</comment>
<protein>
    <submittedName>
        <fullName evidence="2">T9SS type B sorting domain-containing protein</fullName>
    </submittedName>
</protein>
<dbReference type="InterPro" id="IPR044023">
    <property type="entry name" value="Ig_7"/>
</dbReference>
<dbReference type="CDD" id="cd03603">
    <property type="entry name" value="CLECT_VCBS"/>
    <property type="match status" value="1"/>
</dbReference>
<gene>
    <name evidence="2" type="ORF">ACFX5D_00925</name>
</gene>
<evidence type="ECO:0000313" key="2">
    <source>
        <dbReference type="EMBL" id="MFE3846532.1"/>
    </source>
</evidence>
<dbReference type="InterPro" id="IPR016187">
    <property type="entry name" value="CTDL_fold"/>
</dbReference>
<dbReference type="EMBL" id="JBHZQA010000001">
    <property type="protein sequence ID" value="MFE3846532.1"/>
    <property type="molecule type" value="Genomic_DNA"/>
</dbReference>
<dbReference type="InterPro" id="IPR001304">
    <property type="entry name" value="C-type_lectin-like"/>
</dbReference>
<dbReference type="InterPro" id="IPR034007">
    <property type="entry name" value="CTLD_bac"/>
</dbReference>
<dbReference type="Proteomes" id="UP001600039">
    <property type="component" value="Unassembled WGS sequence"/>
</dbReference>
<reference evidence="2 3" key="1">
    <citation type="submission" date="2024-06" db="EMBL/GenBank/DDBJ databases">
        <title>Flavobacterium spp. isolated from glacier.</title>
        <authorList>
            <person name="Han D."/>
        </authorList>
    </citation>
    <scope>NUCLEOTIDE SEQUENCE [LARGE SCALE GENOMIC DNA]</scope>
    <source>
        <strain evidence="2 3">LB3P45</strain>
    </source>
</reference>
<dbReference type="InterPro" id="IPR026341">
    <property type="entry name" value="T9SS_type_B"/>
</dbReference>
<accession>A0ABW6HIX3</accession>
<name>A0ABW6HIX3_9FLAO</name>
<dbReference type="RefSeq" id="WP_379856405.1">
    <property type="nucleotide sequence ID" value="NZ_JBHZQA010000001.1"/>
</dbReference>
<dbReference type="NCBIfam" id="TIGR04131">
    <property type="entry name" value="Bac_Flav_CTERM"/>
    <property type="match status" value="1"/>
</dbReference>
<dbReference type="InterPro" id="IPR016186">
    <property type="entry name" value="C-type_lectin-like/link_sf"/>
</dbReference>
<feature type="domain" description="C-type lectin" evidence="1">
    <location>
        <begin position="178"/>
        <end position="301"/>
    </location>
</feature>